<feature type="domain" description="Transmembrane protein TMEM132 sixth" evidence="14">
    <location>
        <begin position="647"/>
        <end position="758"/>
    </location>
</feature>
<evidence type="ECO:0000259" key="14">
    <source>
        <dbReference type="Pfam" id="PF23487"/>
    </source>
</evidence>
<evidence type="ECO:0000256" key="2">
    <source>
        <dbReference type="ARBA" id="ARBA00006166"/>
    </source>
</evidence>
<comment type="similarity">
    <text evidence="2">Belongs to the TMEM132 family.</text>
</comment>
<dbReference type="Pfam" id="PF15706">
    <property type="entry name" value="TMEM132_C"/>
    <property type="match status" value="1"/>
</dbReference>
<feature type="compositionally biased region" description="Polar residues" evidence="6">
    <location>
        <begin position="1007"/>
        <end position="1016"/>
    </location>
</feature>
<feature type="domain" description="Transmembrane protein TMEM132 cohesin-like" evidence="11">
    <location>
        <begin position="265"/>
        <end position="408"/>
    </location>
</feature>
<feature type="compositionally biased region" description="Basic and acidic residues" evidence="6">
    <location>
        <begin position="803"/>
        <end position="820"/>
    </location>
</feature>
<feature type="domain" description="Transmembrane protein family 132 fourth" evidence="10">
    <location>
        <begin position="410"/>
        <end position="507"/>
    </location>
</feature>
<keyword evidence="4 7" id="KW-1133">Transmembrane helix</keyword>
<feature type="compositionally biased region" description="Polar residues" evidence="6">
    <location>
        <begin position="790"/>
        <end position="801"/>
    </location>
</feature>
<dbReference type="Proteomes" id="UP000261620">
    <property type="component" value="Unplaced"/>
</dbReference>
<dbReference type="Pfam" id="PF23486">
    <property type="entry name" value="Ig_TMEM132_5th"/>
    <property type="match status" value="1"/>
</dbReference>
<evidence type="ECO:0000256" key="4">
    <source>
        <dbReference type="ARBA" id="ARBA00022989"/>
    </source>
</evidence>
<organism evidence="15 16">
    <name type="scientific">Mola mola</name>
    <name type="common">Ocean sunfish</name>
    <name type="synonym">Tetraodon mola</name>
    <dbReference type="NCBI Taxonomy" id="94237"/>
    <lineage>
        <taxon>Eukaryota</taxon>
        <taxon>Metazoa</taxon>
        <taxon>Chordata</taxon>
        <taxon>Craniata</taxon>
        <taxon>Vertebrata</taxon>
        <taxon>Euteleostomi</taxon>
        <taxon>Actinopterygii</taxon>
        <taxon>Neopterygii</taxon>
        <taxon>Teleostei</taxon>
        <taxon>Neoteleostei</taxon>
        <taxon>Acanthomorphata</taxon>
        <taxon>Eupercaria</taxon>
        <taxon>Tetraodontiformes</taxon>
        <taxon>Molidae</taxon>
        <taxon>Mola</taxon>
    </lineage>
</organism>
<feature type="region of interest" description="Disordered" evidence="6">
    <location>
        <begin position="1037"/>
        <end position="1072"/>
    </location>
</feature>
<dbReference type="GO" id="GO:0016020">
    <property type="term" value="C:membrane"/>
    <property type="evidence" value="ECO:0007669"/>
    <property type="project" value="UniProtKB-SubCell"/>
</dbReference>
<feature type="domain" description="Transmembrane protein TMEM132 second Ig-like" evidence="12">
    <location>
        <begin position="114"/>
        <end position="235"/>
    </location>
</feature>
<keyword evidence="16" id="KW-1185">Reference proteome</keyword>
<feature type="region of interest" description="Disordered" evidence="6">
    <location>
        <begin position="1000"/>
        <end position="1020"/>
    </location>
</feature>
<dbReference type="InterPro" id="IPR026307">
    <property type="entry name" value="TMEM132"/>
</dbReference>
<evidence type="ECO:0000256" key="7">
    <source>
        <dbReference type="SAM" id="Phobius"/>
    </source>
</evidence>
<evidence type="ECO:0000259" key="10">
    <source>
        <dbReference type="Pfam" id="PF16070"/>
    </source>
</evidence>
<feature type="domain" description="Transmembrane protein TMEM132 fifth" evidence="13">
    <location>
        <begin position="510"/>
        <end position="646"/>
    </location>
</feature>
<dbReference type="InterPro" id="IPR031435">
    <property type="entry name" value="TMEM132_N"/>
</dbReference>
<dbReference type="InterPro" id="IPR055423">
    <property type="entry name" value="Ig_TMEM132_5th"/>
</dbReference>
<reference evidence="15" key="2">
    <citation type="submission" date="2025-09" db="UniProtKB">
        <authorList>
            <consortium name="Ensembl"/>
        </authorList>
    </citation>
    <scope>IDENTIFICATION</scope>
</reference>
<dbReference type="Ensembl" id="ENSMMOT00000002294.1">
    <property type="protein sequence ID" value="ENSMMOP00000002255.1"/>
    <property type="gene ID" value="ENSMMOG00000001847.1"/>
</dbReference>
<dbReference type="InterPro" id="IPR055424">
    <property type="entry name" value="Ig_TMEM132_6th"/>
</dbReference>
<dbReference type="InterPro" id="IPR031437">
    <property type="entry name" value="Ig_TMEM132_4th"/>
</dbReference>
<comment type="subcellular location">
    <subcellularLocation>
        <location evidence="1">Membrane</location>
        <topology evidence="1">Single-pass type I membrane protein</topology>
    </subcellularLocation>
</comment>
<reference evidence="15" key="1">
    <citation type="submission" date="2025-08" db="UniProtKB">
        <authorList>
            <consortium name="Ensembl"/>
        </authorList>
    </citation>
    <scope>IDENTIFICATION</scope>
</reference>
<dbReference type="Pfam" id="PF23039">
    <property type="entry name" value="TMEM132_3rd"/>
    <property type="match status" value="1"/>
</dbReference>
<keyword evidence="3 7" id="KW-0812">Transmembrane</keyword>
<dbReference type="Pfam" id="PF23481">
    <property type="entry name" value="Ig_TMEM132_2nd"/>
    <property type="match status" value="1"/>
</dbReference>
<dbReference type="InterPro" id="IPR055422">
    <property type="entry name" value="Ig_TMEM132_2nd"/>
</dbReference>
<evidence type="ECO:0000313" key="15">
    <source>
        <dbReference type="Ensembl" id="ENSMMOP00000002255.1"/>
    </source>
</evidence>
<dbReference type="STRING" id="94237.ENSMMOP00000002255"/>
<evidence type="ECO:0000256" key="1">
    <source>
        <dbReference type="ARBA" id="ARBA00004479"/>
    </source>
</evidence>
<dbReference type="OMA" id="VRGSCAM"/>
<accession>A0A3Q4AE41</accession>
<dbReference type="Pfam" id="PF16070">
    <property type="entry name" value="Ig_TMEM132_4th"/>
    <property type="match status" value="1"/>
</dbReference>
<proteinExistence type="inferred from homology"/>
<dbReference type="PANTHER" id="PTHR13388:SF23">
    <property type="entry name" value="TRANSMEMBRANE PROTEIN 132C"/>
    <property type="match status" value="1"/>
</dbReference>
<name>A0A3Q4AE41_MOLML</name>
<evidence type="ECO:0000259" key="8">
    <source>
        <dbReference type="Pfam" id="PF15705"/>
    </source>
</evidence>
<evidence type="ECO:0000259" key="9">
    <source>
        <dbReference type="Pfam" id="PF15706"/>
    </source>
</evidence>
<evidence type="ECO:0000256" key="5">
    <source>
        <dbReference type="ARBA" id="ARBA00023136"/>
    </source>
</evidence>
<evidence type="ECO:0000259" key="12">
    <source>
        <dbReference type="Pfam" id="PF23481"/>
    </source>
</evidence>
<feature type="transmembrane region" description="Helical" evidence="7">
    <location>
        <begin position="897"/>
        <end position="922"/>
    </location>
</feature>
<dbReference type="PANTHER" id="PTHR13388">
    <property type="entry name" value="DETONATOR, ISOFORM E"/>
    <property type="match status" value="1"/>
</dbReference>
<evidence type="ECO:0000256" key="3">
    <source>
        <dbReference type="ARBA" id="ARBA00022692"/>
    </source>
</evidence>
<dbReference type="Pfam" id="PF23487">
    <property type="entry name" value="Ig_TMEM132_6th"/>
    <property type="match status" value="1"/>
</dbReference>
<evidence type="ECO:0000256" key="6">
    <source>
        <dbReference type="SAM" id="MobiDB-lite"/>
    </source>
</evidence>
<feature type="region of interest" description="Disordered" evidence="6">
    <location>
        <begin position="777"/>
        <end position="834"/>
    </location>
</feature>
<evidence type="ECO:0000313" key="16">
    <source>
        <dbReference type="Proteomes" id="UP000261620"/>
    </source>
</evidence>
<feature type="domain" description="Transmembrane protein TMEM132 C-terminal" evidence="9">
    <location>
        <begin position="882"/>
        <end position="950"/>
    </location>
</feature>
<sequence length="1072" mass="118349">MTLNKPSITFHSYLPDLSSKELMDSKSPVPSAFLPVNYEVRDADYLFLKEAGQDLMRNSSMQSHTQPFVILRTSRQPAVNASYGTMSTEQLVPQDLVQSVQLFNIPEDFSFNWKIQAFMLTPRVFSSKPKVQVLFYVAGRDWGRGEGSADELPCVTVYAFWQTQEVRGSCALGGERGTCMAELAPASEWFAPGSEGTSRERQDPSAGNPVELYYQAQPKVRGKCLSVNGNRWGGSQQQPEYIPVTPMQKIGSVRLLQVPKGMTTLSRLKLGNAIVIRTSSKPLKKTDIATFYILMASSAQLTNFTLRATVQNCLTFRMATPSNSLLWDITLDMGADGVVAVVCQKKALIPGKRQSSLLEVLQMDFEVEELSSPLESQVIIWKLELPSTFKTEAKTEGAMRIYTTQRDFVGLAPLVMDTDIINTATVTGKKVAMPVRTVAVEEDGVVTDVSDYTDCSSTDEDVLKVSDRCDYVFVNGKETKGKVKMMVNFTYSYMSAQLELNVWIPQLPLQIEVSDTELSQIKSWRVPIITSKRWDTQTNHFEEDDRKGKGCMLQFQHAMVRVLTQFVAEQSDPRDPKAYFLGSDWHVDITRQVRYFMKVEDPRVARLQAGRVLSGRDLGTTTIQVFSPLSDAILAKRTIKVIDDKVTITELGVQLVTGLSMTLQLSPGSNRAILATTTTQGVLQTPKEEALVSAWLQFSDSNQTPLDIYDPASYRLMVTSLDQGVVSVKGTPPAVVAEGEGEGVLFRVEMSICEPCQKSKRKNTVAVGNGSLKVKFQANSRQPVGDTSRVDSSTIRSNGSDYGNDRDEVDSERKKSRSSEDPPPQSSTSDIEESAMQKITTTIKSTEQTFITSGSLGGVGKASNAGKPGNPTNINISMMKVGGEEMLANRPLTDLEIGMYALLGVFCLAILVFLVNCISYVVKFRHKKPPSHSQEPMGHRHDWVWLGTDAELVMSVPGSPVQQDAQTTTTVIDIGCDKTASLSRRPSCLASVTDSPLSCVGSHRSKPMQTESLHSPTSKRKRVQFTTFSMLECQHSPHIPPKENGHGIHWVGKQDSCEEEPQVPTAEPGEQL</sequence>
<feature type="domain" description="Transmembrane protein TMEM132 N-terminal" evidence="8">
    <location>
        <begin position="36"/>
        <end position="96"/>
    </location>
</feature>
<dbReference type="InterPro" id="IPR055421">
    <property type="entry name" value="TMEM132_3rd"/>
</dbReference>
<evidence type="ECO:0000259" key="13">
    <source>
        <dbReference type="Pfam" id="PF23486"/>
    </source>
</evidence>
<evidence type="ECO:0000259" key="11">
    <source>
        <dbReference type="Pfam" id="PF23039"/>
    </source>
</evidence>
<dbReference type="InterPro" id="IPR031436">
    <property type="entry name" value="TMEM132_C"/>
</dbReference>
<dbReference type="Pfam" id="PF15705">
    <property type="entry name" value="TMEM132_N"/>
    <property type="match status" value="1"/>
</dbReference>
<protein>
    <submittedName>
        <fullName evidence="15">Uncharacterized protein</fullName>
    </submittedName>
</protein>
<keyword evidence="5 7" id="KW-0472">Membrane</keyword>
<dbReference type="AlphaFoldDB" id="A0A3Q4AE41"/>